<organism evidence="2 3">
    <name type="scientific">Eiseniibacteriota bacterium</name>
    <dbReference type="NCBI Taxonomy" id="2212470"/>
    <lineage>
        <taxon>Bacteria</taxon>
        <taxon>Candidatus Eiseniibacteriota</taxon>
    </lineage>
</organism>
<dbReference type="SUPFAM" id="SSF52317">
    <property type="entry name" value="Class I glutamine amidotransferase-like"/>
    <property type="match status" value="1"/>
</dbReference>
<evidence type="ECO:0000313" key="2">
    <source>
        <dbReference type="EMBL" id="MFC1573082.1"/>
    </source>
</evidence>
<dbReference type="EMBL" id="JBHPKH010000072">
    <property type="protein sequence ID" value="MFC1573082.1"/>
    <property type="molecule type" value="Genomic_DNA"/>
</dbReference>
<gene>
    <name evidence="2" type="ORF">ACFL6M_05730</name>
</gene>
<comment type="caution">
    <text evidence="2">The sequence shown here is derived from an EMBL/GenBank/DDBJ whole genome shotgun (WGS) entry which is preliminary data.</text>
</comment>
<dbReference type="InterPro" id="IPR025965">
    <property type="entry name" value="FlgD/Vpr_Ig-like"/>
</dbReference>
<sequence>MLNEFGEQLVVLDAHTSEQLAMGWGSQRRNWYGGEPGVPYVRIDGVYGVLGAGSCSGAANAYRPLIQSRLNAGGGLAPVSIEGVWLGDLARDVPQITARATFKLEDPVTLVNTSAFLVVLEDNVLNTFDHIVRKVYQEAVTLTSVGDSVVVEYTWDADWDDAEMLNVNCIAFIQNLSGNKEIYQVSKLEVVPDYTFTFNGRTASIPEGNGVADFTGTLVNIGDSADNITVDLNDTFGGWTVEFKVEGEADYHTEPSIVPLAIAGEIDVYLRVSTDDELRVGSGGLRFDSESSGRWQTNSVRIFNGTYAVLAVDDDRTRVTTAVYDALTGAGYLFDQWEAFTEHNDETPTTADLLGYDLVVWYQGISQGGFTAAEEQVIMDYMDSGRGLIFASQQLLNSATLGPIEEDYFGIASWTLNVQADSAFSAPGDPVGSGIAANMSYIEPEWFYDKADEVIPNAIGTTFLLNEVGESIGIRADNGTARCVFFSCALVAMDAGPTRIVIDNALRWIQGLPPNQQDVADDIARSQSTTMWRITPNPYSITRGPGTAAIRLRLSDEASRSPVTLDLLDLNGRLVRNLVQGALPAGISTATWDGRDVAGRPAGAGVYFVRFSTIEGDQNQRMVVIQ</sequence>
<protein>
    <submittedName>
        <fullName evidence="2">FlgD immunoglobulin-like domain containing protein</fullName>
    </submittedName>
</protein>
<dbReference type="Pfam" id="PF13860">
    <property type="entry name" value="FlgD_ig"/>
    <property type="match status" value="1"/>
</dbReference>
<name>A0ABV6YL78_UNCEI</name>
<keyword evidence="3" id="KW-1185">Reference proteome</keyword>
<evidence type="ECO:0000259" key="1">
    <source>
        <dbReference type="Pfam" id="PF13860"/>
    </source>
</evidence>
<evidence type="ECO:0000313" key="3">
    <source>
        <dbReference type="Proteomes" id="UP001593833"/>
    </source>
</evidence>
<dbReference type="Gene3D" id="2.60.40.4070">
    <property type="match status" value="1"/>
</dbReference>
<accession>A0ABV6YL78</accession>
<feature type="domain" description="FlgD/Vpr Ig-like" evidence="1">
    <location>
        <begin position="546"/>
        <end position="612"/>
    </location>
</feature>
<reference evidence="2 3" key="1">
    <citation type="submission" date="2024-09" db="EMBL/GenBank/DDBJ databases">
        <authorList>
            <person name="D'Angelo T."/>
        </authorList>
    </citation>
    <scope>NUCLEOTIDE SEQUENCE [LARGE SCALE GENOMIC DNA]</scope>
    <source>
        <strain evidence="2">SAG AM-320-E07</strain>
    </source>
</reference>
<dbReference type="Proteomes" id="UP001593833">
    <property type="component" value="Unassembled WGS sequence"/>
</dbReference>
<dbReference type="InterPro" id="IPR029062">
    <property type="entry name" value="Class_I_gatase-like"/>
</dbReference>
<dbReference type="Gene3D" id="3.40.50.880">
    <property type="match status" value="1"/>
</dbReference>
<proteinExistence type="predicted"/>